<dbReference type="EMBL" id="JAJEQC010000017">
    <property type="protein sequence ID" value="MCC2137822.1"/>
    <property type="molecule type" value="Genomic_DNA"/>
</dbReference>
<gene>
    <name evidence="4" type="ORF">LKD31_12520</name>
</gene>
<name>A0AAE3DJJ8_9FIRM</name>
<evidence type="ECO:0000313" key="4">
    <source>
        <dbReference type="EMBL" id="MCC2137822.1"/>
    </source>
</evidence>
<feature type="region of interest" description="Disordered" evidence="1">
    <location>
        <begin position="174"/>
        <end position="258"/>
    </location>
</feature>
<keyword evidence="2" id="KW-0812">Transmembrane</keyword>
<feature type="transmembrane region" description="Helical" evidence="2">
    <location>
        <begin position="262"/>
        <end position="282"/>
    </location>
</feature>
<keyword evidence="5" id="KW-1185">Reference proteome</keyword>
<evidence type="ECO:0008006" key="6">
    <source>
        <dbReference type="Google" id="ProtNLM"/>
    </source>
</evidence>
<feature type="compositionally biased region" description="Low complexity" evidence="1">
    <location>
        <begin position="184"/>
        <end position="252"/>
    </location>
</feature>
<comment type="caution">
    <text evidence="4">The sequence shown here is derived from an EMBL/GenBank/DDBJ whole genome shotgun (WGS) entry which is preliminary data.</text>
</comment>
<keyword evidence="3" id="KW-0732">Signal</keyword>
<accession>A0AAE3DJJ8</accession>
<dbReference type="Proteomes" id="UP001199424">
    <property type="component" value="Unassembled WGS sequence"/>
</dbReference>
<dbReference type="RefSeq" id="WP_308449963.1">
    <property type="nucleotide sequence ID" value="NZ_JAJEQC010000017.1"/>
</dbReference>
<evidence type="ECO:0000256" key="1">
    <source>
        <dbReference type="SAM" id="MobiDB-lite"/>
    </source>
</evidence>
<proteinExistence type="predicted"/>
<feature type="chain" id="PRO_5042116217" description="LPXTG cell wall anchor domain-containing protein" evidence="3">
    <location>
        <begin position="23"/>
        <end position="287"/>
    </location>
</feature>
<dbReference type="PROSITE" id="PS51257">
    <property type="entry name" value="PROKAR_LIPOPROTEIN"/>
    <property type="match status" value="1"/>
</dbReference>
<sequence length="287" mass="29443">MKNKGIKIGVVFILLFALLSVAGCQQEDVVIVGAESGQPGPTSGQLRIGFTLLVSKGASTQPSRDITINNLSLSADTSFTVTNTDTGDTTVLTGAVIDTDPTFTYVNFDEDDDILPASTRVSILIPYTLEPGNYKVTAVTGSVKYPSSSGTSVKDLSLARDGDGLNITFTIAAPELTPTPEPTATPTVEPTATPTAEPTATPTAEPTATPTAEPTATPTAEPTATPTAEPTATPTAAPTAVPTAVPTATPSPTNHPKTGDDFAPTLWLTLCAGSLAALALLLKKRHI</sequence>
<evidence type="ECO:0000256" key="2">
    <source>
        <dbReference type="SAM" id="Phobius"/>
    </source>
</evidence>
<protein>
    <recommendedName>
        <fullName evidence="6">LPXTG cell wall anchor domain-containing protein</fullName>
    </recommendedName>
</protein>
<feature type="signal peptide" evidence="3">
    <location>
        <begin position="1"/>
        <end position="22"/>
    </location>
</feature>
<organism evidence="4 5">
    <name type="scientific">Hominenteromicrobium mulieris</name>
    <dbReference type="NCBI Taxonomy" id="2885357"/>
    <lineage>
        <taxon>Bacteria</taxon>
        <taxon>Bacillati</taxon>
        <taxon>Bacillota</taxon>
        <taxon>Clostridia</taxon>
        <taxon>Eubacteriales</taxon>
        <taxon>Oscillospiraceae</taxon>
        <taxon>Hominenteromicrobium</taxon>
    </lineage>
</organism>
<keyword evidence="2" id="KW-1133">Transmembrane helix</keyword>
<dbReference type="AlphaFoldDB" id="A0AAE3DJJ8"/>
<reference evidence="4" key="1">
    <citation type="submission" date="2021-10" db="EMBL/GenBank/DDBJ databases">
        <title>Anaerobic single-cell dispensing facilitates the cultivation of human gut bacteria.</title>
        <authorList>
            <person name="Afrizal A."/>
        </authorList>
    </citation>
    <scope>NUCLEOTIDE SEQUENCE</scope>
    <source>
        <strain evidence="4">CLA-AA-H250</strain>
    </source>
</reference>
<evidence type="ECO:0000256" key="3">
    <source>
        <dbReference type="SAM" id="SignalP"/>
    </source>
</evidence>
<evidence type="ECO:0000313" key="5">
    <source>
        <dbReference type="Proteomes" id="UP001199424"/>
    </source>
</evidence>
<keyword evidence="2" id="KW-0472">Membrane</keyword>